<dbReference type="Pfam" id="PF05199">
    <property type="entry name" value="GMC_oxred_C"/>
    <property type="match status" value="1"/>
</dbReference>
<dbReference type="InterPro" id="IPR000172">
    <property type="entry name" value="GMC_OxRdtase_N"/>
</dbReference>
<evidence type="ECO:0000313" key="7">
    <source>
        <dbReference type="Proteomes" id="UP001153292"/>
    </source>
</evidence>
<comment type="similarity">
    <text evidence="2">Belongs to the GMC oxidoreductase family.</text>
</comment>
<comment type="cofactor">
    <cofactor evidence="1">
        <name>FAD</name>
        <dbReference type="ChEBI" id="CHEBI:57692"/>
    </cofactor>
</comment>
<dbReference type="InterPro" id="IPR036188">
    <property type="entry name" value="FAD/NAD-bd_sf"/>
</dbReference>
<dbReference type="EMBL" id="OU963914">
    <property type="protein sequence ID" value="CAH0402795.1"/>
    <property type="molecule type" value="Genomic_DNA"/>
</dbReference>
<dbReference type="PANTHER" id="PTHR11552">
    <property type="entry name" value="GLUCOSE-METHANOL-CHOLINE GMC OXIDOREDUCTASE"/>
    <property type="match status" value="1"/>
</dbReference>
<evidence type="ECO:0000256" key="4">
    <source>
        <dbReference type="ARBA" id="ARBA00022827"/>
    </source>
</evidence>
<reference evidence="6" key="1">
    <citation type="submission" date="2021-12" db="EMBL/GenBank/DDBJ databases">
        <authorList>
            <person name="King R."/>
        </authorList>
    </citation>
    <scope>NUCLEOTIDE SEQUENCE</scope>
</reference>
<gene>
    <name evidence="6" type="ORF">CHILSU_LOCUS6044</name>
</gene>
<dbReference type="InterPro" id="IPR007867">
    <property type="entry name" value="GMC_OxRtase_C"/>
</dbReference>
<evidence type="ECO:0000259" key="5">
    <source>
        <dbReference type="PROSITE" id="PS00624"/>
    </source>
</evidence>
<dbReference type="Gene3D" id="3.50.50.60">
    <property type="entry name" value="FAD/NAD(P)-binding domain"/>
    <property type="match status" value="1"/>
</dbReference>
<dbReference type="SUPFAM" id="SSF54373">
    <property type="entry name" value="FAD-linked reductases, C-terminal domain"/>
    <property type="match status" value="1"/>
</dbReference>
<accession>A0ABN8B450</accession>
<dbReference type="InterPro" id="IPR012132">
    <property type="entry name" value="GMC_OxRdtase"/>
</dbReference>
<organism evidence="6 7">
    <name type="scientific">Chilo suppressalis</name>
    <name type="common">Asiatic rice borer moth</name>
    <dbReference type="NCBI Taxonomy" id="168631"/>
    <lineage>
        <taxon>Eukaryota</taxon>
        <taxon>Metazoa</taxon>
        <taxon>Ecdysozoa</taxon>
        <taxon>Arthropoda</taxon>
        <taxon>Hexapoda</taxon>
        <taxon>Insecta</taxon>
        <taxon>Pterygota</taxon>
        <taxon>Neoptera</taxon>
        <taxon>Endopterygota</taxon>
        <taxon>Lepidoptera</taxon>
        <taxon>Glossata</taxon>
        <taxon>Ditrysia</taxon>
        <taxon>Pyraloidea</taxon>
        <taxon>Crambidae</taxon>
        <taxon>Crambinae</taxon>
        <taxon>Chilo</taxon>
    </lineage>
</organism>
<dbReference type="PANTHER" id="PTHR11552:SF147">
    <property type="entry name" value="CHOLINE DEHYDROGENASE, MITOCHONDRIAL"/>
    <property type="match status" value="1"/>
</dbReference>
<evidence type="ECO:0000256" key="2">
    <source>
        <dbReference type="ARBA" id="ARBA00010790"/>
    </source>
</evidence>
<keyword evidence="3" id="KW-0285">Flavoprotein</keyword>
<dbReference type="SUPFAM" id="SSF51905">
    <property type="entry name" value="FAD/NAD(P)-binding domain"/>
    <property type="match status" value="1"/>
</dbReference>
<dbReference type="PIRSF" id="PIRSF000137">
    <property type="entry name" value="Alcohol_oxidase"/>
    <property type="match status" value="1"/>
</dbReference>
<dbReference type="Proteomes" id="UP001153292">
    <property type="component" value="Chromosome 21"/>
</dbReference>
<evidence type="ECO:0000256" key="1">
    <source>
        <dbReference type="ARBA" id="ARBA00001974"/>
    </source>
</evidence>
<feature type="domain" description="Glucose-methanol-choline oxidoreductase N-terminal" evidence="5">
    <location>
        <begin position="297"/>
        <end position="311"/>
    </location>
</feature>
<dbReference type="Gene3D" id="3.30.560.10">
    <property type="entry name" value="Glucose Oxidase, domain 3"/>
    <property type="match status" value="1"/>
</dbReference>
<dbReference type="Pfam" id="PF00732">
    <property type="entry name" value="GMC_oxred_N"/>
    <property type="match status" value="1"/>
</dbReference>
<dbReference type="PROSITE" id="PS00624">
    <property type="entry name" value="GMC_OXRED_2"/>
    <property type="match status" value="1"/>
</dbReference>
<name>A0ABN8B450_CHISP</name>
<keyword evidence="4" id="KW-0274">FAD</keyword>
<keyword evidence="7" id="KW-1185">Reference proteome</keyword>
<evidence type="ECO:0000313" key="6">
    <source>
        <dbReference type="EMBL" id="CAH0402795.1"/>
    </source>
</evidence>
<evidence type="ECO:0000256" key="3">
    <source>
        <dbReference type="ARBA" id="ARBA00022630"/>
    </source>
</evidence>
<sequence length="603" mass="67371">MEALVANITATCPLSFSGTTGYLFASAIAAVVAAHCTIFDGYQWPKDNFQEIINSGPVSYDFVVIGAGTAGSALAGRLANLDPNLTVLLIEAGDNPSLNSEIPAFLISNQDIDWRYDTISHGACLGFKNNICTWNKGKAMGGSSSINAMLYIRGHPRDYQLWKQMGNEGWGYDDLLPFFKSLELKMNLTSYEYNDNPWYHILEKSYKECGIKADTIDNNEGIIGTRITKLLIENGKRLNTGKIYLKQTENLFVMKNCYVEKILVDDVSKTAHGVELRHNNGIVMQIKAKKEVVLSAGSIATPQILMLSGIGPKSHLNDLGIDCLNDLPVGKNVQDHVIFPLFFKTNQGVQIPNDMVTLAWLQYMLTKTGPLSNIGLTDFMAFIHTKNTSDYPDIQYHHLYFSKNDKFIMRSYLDSYGYNDEIIKSIEQSNKKSDLLGIYPTLLHPKSKGEILLKSSNISTRPIIITNYFDDSDDIKTLIRAIEFARKLEKTEHFKSLGIQFVPLKLSGCARLSLFTDEYWECYIRHMATTVYHPVGTAKMGRKEDRTAVVDGNLLIHGIHNLRVVDASVMPTIPGGNTVAPTLVIAEKAFEIMKKKYVAKDEL</sequence>
<protein>
    <recommendedName>
        <fullName evidence="5">Glucose-methanol-choline oxidoreductase N-terminal domain-containing protein</fullName>
    </recommendedName>
</protein>
<proteinExistence type="inferred from homology"/>